<dbReference type="Pfam" id="PF02883">
    <property type="entry name" value="Alpha_adaptinC2"/>
    <property type="match status" value="1"/>
</dbReference>
<dbReference type="Pfam" id="PF09066">
    <property type="entry name" value="B2-adapt-app_C"/>
    <property type="match status" value="1"/>
</dbReference>
<comment type="subcellular location">
    <subcellularLocation>
        <location evidence="6">Endomembrane system</location>
        <topology evidence="6">Peripheral membrane protein</topology>
        <orientation evidence="6">Cytoplasmic side</orientation>
    </subcellularLocation>
</comment>
<dbReference type="InterPro" id="IPR011989">
    <property type="entry name" value="ARM-like"/>
</dbReference>
<dbReference type="Gene3D" id="1.25.10.10">
    <property type="entry name" value="Leucine-rich Repeat Variant"/>
    <property type="match status" value="2"/>
</dbReference>
<dbReference type="SMART" id="SM00185">
    <property type="entry name" value="ARM"/>
    <property type="match status" value="2"/>
</dbReference>
<dbReference type="FunFam" id="1.25.10.10:FF:000002">
    <property type="entry name" value="AP complex subunit beta"/>
    <property type="match status" value="1"/>
</dbReference>
<reference evidence="10" key="1">
    <citation type="submission" date="2022-11" db="UniProtKB">
        <authorList>
            <consortium name="WormBaseParasite"/>
        </authorList>
    </citation>
    <scope>IDENTIFICATION</scope>
</reference>
<evidence type="ECO:0000313" key="9">
    <source>
        <dbReference type="Proteomes" id="UP000887560"/>
    </source>
</evidence>
<comment type="similarity">
    <text evidence="1">Belongs to the adaptor complexes large subunit family.</text>
</comment>
<evidence type="ECO:0000256" key="4">
    <source>
        <dbReference type="ARBA" id="ARBA00022990"/>
    </source>
</evidence>
<dbReference type="InterPro" id="IPR013041">
    <property type="entry name" value="Clathrin_app_Ig-like_sf"/>
</dbReference>
<dbReference type="FunFam" id="2.60.40.1150:FF:000001">
    <property type="entry name" value="AP complex subunit beta"/>
    <property type="match status" value="1"/>
</dbReference>
<dbReference type="InterPro" id="IPR016024">
    <property type="entry name" value="ARM-type_fold"/>
</dbReference>
<evidence type="ECO:0000256" key="6">
    <source>
        <dbReference type="ARBA" id="ARBA00029433"/>
    </source>
</evidence>
<dbReference type="Gene3D" id="2.60.40.1150">
    <property type="match status" value="1"/>
</dbReference>
<keyword evidence="4" id="KW-0007">Acetylation</keyword>
<dbReference type="InterPro" id="IPR026739">
    <property type="entry name" value="AP_beta"/>
</dbReference>
<dbReference type="SUPFAM" id="SSF55711">
    <property type="entry name" value="Subdomain of clathrin and coatomer appendage domain"/>
    <property type="match status" value="1"/>
</dbReference>
<name>A0A915PDM0_9BILA</name>
<dbReference type="FunFam" id="1.25.10.10:FF:001499">
    <property type="entry name" value="AP-2 complex subunit beta-like Protein"/>
    <property type="match status" value="1"/>
</dbReference>
<dbReference type="SUPFAM" id="SSF48371">
    <property type="entry name" value="ARM repeat"/>
    <property type="match status" value="1"/>
</dbReference>
<dbReference type="InterPro" id="IPR009028">
    <property type="entry name" value="Coatomer/calthrin_app_sub_C"/>
</dbReference>
<dbReference type="InterPro" id="IPR000225">
    <property type="entry name" value="Armadillo"/>
</dbReference>
<evidence type="ECO:0000313" key="10">
    <source>
        <dbReference type="WBParaSite" id="scf7180000424237.g12622"/>
    </source>
</evidence>
<evidence type="ECO:0000256" key="1">
    <source>
        <dbReference type="ARBA" id="ARBA00006613"/>
    </source>
</evidence>
<dbReference type="Proteomes" id="UP000887560">
    <property type="component" value="Unplaced"/>
</dbReference>
<organism evidence="9 10">
    <name type="scientific">Meloidogyne floridensis</name>
    <dbReference type="NCBI Taxonomy" id="298350"/>
    <lineage>
        <taxon>Eukaryota</taxon>
        <taxon>Metazoa</taxon>
        <taxon>Ecdysozoa</taxon>
        <taxon>Nematoda</taxon>
        <taxon>Chromadorea</taxon>
        <taxon>Rhabditida</taxon>
        <taxon>Tylenchina</taxon>
        <taxon>Tylenchomorpha</taxon>
        <taxon>Tylenchoidea</taxon>
        <taxon>Meloidogynidae</taxon>
        <taxon>Meloidogyninae</taxon>
        <taxon>Meloidogyne</taxon>
    </lineage>
</organism>
<dbReference type="Pfam" id="PF01602">
    <property type="entry name" value="Adaptin_N"/>
    <property type="match status" value="1"/>
</dbReference>
<keyword evidence="5" id="KW-0472">Membrane</keyword>
<dbReference type="InterPro" id="IPR012295">
    <property type="entry name" value="TBP_dom_sf"/>
</dbReference>
<dbReference type="GO" id="GO:0031410">
    <property type="term" value="C:cytoplasmic vesicle"/>
    <property type="evidence" value="ECO:0007669"/>
    <property type="project" value="UniProtKB-ARBA"/>
</dbReference>
<feature type="domain" description="Clathrin adaptor alpha/beta/gamma-adaptin appendage Ig-like subdomain" evidence="7">
    <location>
        <begin position="656"/>
        <end position="765"/>
    </location>
</feature>
<dbReference type="GO" id="GO:0016192">
    <property type="term" value="P:vesicle-mediated transport"/>
    <property type="evidence" value="ECO:0007669"/>
    <property type="project" value="InterPro"/>
</dbReference>
<dbReference type="InterPro" id="IPR015151">
    <property type="entry name" value="B-adaptin_app_sub_C"/>
</dbReference>
<keyword evidence="2" id="KW-0813">Transport</keyword>
<keyword evidence="3" id="KW-0653">Protein transport</keyword>
<evidence type="ECO:0000256" key="2">
    <source>
        <dbReference type="ARBA" id="ARBA00022448"/>
    </source>
</evidence>
<dbReference type="GO" id="GO:0012505">
    <property type="term" value="C:endomembrane system"/>
    <property type="evidence" value="ECO:0007669"/>
    <property type="project" value="UniProtKB-SubCell"/>
</dbReference>
<evidence type="ECO:0000259" key="7">
    <source>
        <dbReference type="SMART" id="SM00809"/>
    </source>
</evidence>
<feature type="domain" description="Beta-adaptin appendage C-terminal subdomain" evidence="8">
    <location>
        <begin position="774"/>
        <end position="885"/>
    </location>
</feature>
<dbReference type="GO" id="GO:0030131">
    <property type="term" value="C:clathrin adaptor complex"/>
    <property type="evidence" value="ECO:0007669"/>
    <property type="project" value="InterPro"/>
</dbReference>
<dbReference type="Gene3D" id="3.30.310.10">
    <property type="entry name" value="TATA-Binding Protein"/>
    <property type="match status" value="1"/>
</dbReference>
<dbReference type="WBParaSite" id="scf7180000424237.g12622">
    <property type="protein sequence ID" value="scf7180000424237.g12622"/>
    <property type="gene ID" value="scf7180000424237.g12622"/>
</dbReference>
<dbReference type="SMART" id="SM00809">
    <property type="entry name" value="Alpha_adaptinC2"/>
    <property type="match status" value="1"/>
</dbReference>
<dbReference type="GO" id="GO:0006886">
    <property type="term" value="P:intracellular protein transport"/>
    <property type="evidence" value="ECO:0007669"/>
    <property type="project" value="InterPro"/>
</dbReference>
<sequence length="893" mass="98834">MTDAKYFTTTKKGEIFELKNELNSDKKEKKREAVKKVIASMTVGKDVSALFPDVVNCMQTDNVELKKLVYLYLMNYAKSQPELAIMAVNTFVKDCEDPNPLIRALAVRTMGCIRVDKITEYLCEPLRKCMKDEDPYVRKTAAICVAKLHDINAQMVVDQGFVEMLTDLLSDANPMVVANAVAAITEINESHTLIEINAQTVNKLLTALNECTEWGQVFILDALANYQPKDEREAQNICERISPRLAHANAAVVLSTVKVLMKLLNMLSENSDFSTQLIKKLAPPMVTLLSAEPEIQYVALRNINLIVQKSRKAVRAIGRCAIKVEQSAERCVNTLLELIQTKVNYVVQEAVVVIKDIFRKYPNRYEGIISTLCENLDTLDEPEARASMIWIVGEYAERIDNADELLESFVDGFHDENTQVQLQLLTAVVKLFLKRPNDTQQLVQKVLTLATQDSDNPDLRDRGYIYWRLLSADPQAAKEVVLAEKPLISEETDLLEPSLLNQLVCHIGSLASVYHRPPSSFIDPIRHPVKTASLPGRFISPATQQPSTSALISDIFGSPQPVAPPIAQPALASIFDTPPPPPAAAPTSTSIFDTTSPSIFAPPAAPTSSPLDLLGSGIGGTLPTQPPQQLSSSDIFGLSFGGSSAGDLTSLMGVGTTQSSNIWLDASKSKGLQLEGRWLRRNGQIVAEMNLTNRALQPLDGFAIQFNSNSFGLIPSSQFNPGTIFPNQTISTTLNCSTNGPVQKMEPLSNLQVAIKNNIDVFYFAVVLPLNVYFDESGQMDKRDFLQLWKDIPEQNEIQFTIQNTKGLSADDICSVLQQNNVFTVARRTVDGQELLYHSIKYTNQVFILSELKMQRQNATLTLSLKSRHLSAIANLSEHYQLLLDSAMPAKLM</sequence>
<accession>A0A915PDM0</accession>
<dbReference type="SMART" id="SM01020">
    <property type="entry name" value="B2-adapt-app_C"/>
    <property type="match status" value="1"/>
</dbReference>
<dbReference type="InterPro" id="IPR013037">
    <property type="entry name" value="Clathrin_b-adaptin_app_Ig-like"/>
</dbReference>
<dbReference type="InterPro" id="IPR008152">
    <property type="entry name" value="Clathrin_a/b/g-adaptin_app_Ig"/>
</dbReference>
<evidence type="ECO:0000259" key="8">
    <source>
        <dbReference type="SMART" id="SM01020"/>
    </source>
</evidence>
<dbReference type="InterPro" id="IPR002553">
    <property type="entry name" value="Clathrin/coatomer_adapt-like_N"/>
</dbReference>
<evidence type="ECO:0000256" key="5">
    <source>
        <dbReference type="ARBA" id="ARBA00023136"/>
    </source>
</evidence>
<evidence type="ECO:0000256" key="3">
    <source>
        <dbReference type="ARBA" id="ARBA00022927"/>
    </source>
</evidence>
<proteinExistence type="inferred from homology"/>
<dbReference type="AlphaFoldDB" id="A0A915PDM0"/>
<keyword evidence="9" id="KW-1185">Reference proteome</keyword>
<dbReference type="SUPFAM" id="SSF49348">
    <property type="entry name" value="Clathrin adaptor appendage domain"/>
    <property type="match status" value="1"/>
</dbReference>
<protein>
    <submittedName>
        <fullName evidence="10">AP complex subunit beta</fullName>
    </submittedName>
</protein>
<dbReference type="PANTHER" id="PTHR11134">
    <property type="entry name" value="ADAPTOR COMPLEX SUBUNIT BETA FAMILY MEMBER"/>
    <property type="match status" value="1"/>
</dbReference>